<dbReference type="InterPro" id="IPR015947">
    <property type="entry name" value="PUA-like_sf"/>
</dbReference>
<evidence type="ECO:0000313" key="2">
    <source>
        <dbReference type="EMBL" id="GAA1937425.1"/>
    </source>
</evidence>
<dbReference type="Proteomes" id="UP001501116">
    <property type="component" value="Unassembled WGS sequence"/>
</dbReference>
<dbReference type="EMBL" id="BAAANN010000001">
    <property type="protein sequence ID" value="GAA1937425.1"/>
    <property type="molecule type" value="Genomic_DNA"/>
</dbReference>
<dbReference type="InterPro" id="IPR003615">
    <property type="entry name" value="HNH_nuc"/>
</dbReference>
<dbReference type="PANTHER" id="PTHR14140:SF27">
    <property type="entry name" value="OS04G0289800 PROTEIN"/>
    <property type="match status" value="1"/>
</dbReference>
<reference evidence="3" key="1">
    <citation type="journal article" date="2019" name="Int. J. Syst. Evol. Microbiol.">
        <title>The Global Catalogue of Microorganisms (GCM) 10K type strain sequencing project: providing services to taxonomists for standard genome sequencing and annotation.</title>
        <authorList>
            <consortium name="The Broad Institute Genomics Platform"/>
            <consortium name="The Broad Institute Genome Sequencing Center for Infectious Disease"/>
            <person name="Wu L."/>
            <person name="Ma J."/>
        </authorList>
    </citation>
    <scope>NUCLEOTIDE SEQUENCE [LARGE SCALE GENOMIC DNA]</scope>
    <source>
        <strain evidence="3">JCM 14545</strain>
    </source>
</reference>
<dbReference type="InterPro" id="IPR003105">
    <property type="entry name" value="SRA_YDG"/>
</dbReference>
<name>A0ABP5B8X0_9PSEU</name>
<proteinExistence type="predicted"/>
<sequence>MSNVQYGAVAGVNVGDQFARYRDMHAVGLHRTLQAGIAGGKEGSDSIVVNGGYPDDLDLGDQIIYTGQGGRDESTRRQVADQELTLGNAGLAVAYRDKHPVRVIRGASGDPTYSPKTGYRYDGLFDIVDMWPEVNGDRFRIWRFHLVQATAPVTHAGRKVAVSKAKRRGTSRKAGTRKALVQVRTGQPGFRQDLIDRYGLVCAVTGDGPAAALQAAHLRAFSKYKRHVPTEGLLLRADIHGLFDTAQMTIDPRERTVLVHPDLMRFPDYARLAGQQLAINDSLLPDLEVLVEHHAEVTAGWP</sequence>
<dbReference type="RefSeq" id="WP_344411999.1">
    <property type="nucleotide sequence ID" value="NZ_BAAANN010000001.1"/>
</dbReference>
<dbReference type="PANTHER" id="PTHR14140">
    <property type="entry name" value="E3 UBIQUITIN-PROTEIN LIGASE UHRF-RELATED"/>
    <property type="match status" value="1"/>
</dbReference>
<evidence type="ECO:0000259" key="1">
    <source>
        <dbReference type="PROSITE" id="PS51015"/>
    </source>
</evidence>
<dbReference type="Pfam" id="PF13391">
    <property type="entry name" value="HNH_2"/>
    <property type="match status" value="1"/>
</dbReference>
<dbReference type="InterPro" id="IPR045134">
    <property type="entry name" value="UHRF1/2-like"/>
</dbReference>
<accession>A0ABP5B8X0</accession>
<keyword evidence="2" id="KW-0378">Hydrolase</keyword>
<dbReference type="SMART" id="SM00466">
    <property type="entry name" value="SRA"/>
    <property type="match status" value="1"/>
</dbReference>
<keyword evidence="2" id="KW-0255">Endonuclease</keyword>
<gene>
    <name evidence="2" type="ORF">GCM10009754_00560</name>
</gene>
<dbReference type="Gene3D" id="2.30.280.10">
    <property type="entry name" value="SRA-YDG"/>
    <property type="match status" value="1"/>
</dbReference>
<dbReference type="GO" id="GO:0004519">
    <property type="term" value="F:endonuclease activity"/>
    <property type="evidence" value="ECO:0007669"/>
    <property type="project" value="UniProtKB-KW"/>
</dbReference>
<keyword evidence="3" id="KW-1185">Reference proteome</keyword>
<dbReference type="PROSITE" id="PS51015">
    <property type="entry name" value="YDG"/>
    <property type="match status" value="1"/>
</dbReference>
<comment type="caution">
    <text evidence="2">The sequence shown here is derived from an EMBL/GenBank/DDBJ whole genome shotgun (WGS) entry which is preliminary data.</text>
</comment>
<dbReference type="InterPro" id="IPR036987">
    <property type="entry name" value="SRA-YDG_sf"/>
</dbReference>
<feature type="domain" description="YDG" evidence="1">
    <location>
        <begin position="7"/>
        <end position="148"/>
    </location>
</feature>
<evidence type="ECO:0000313" key="3">
    <source>
        <dbReference type="Proteomes" id="UP001501116"/>
    </source>
</evidence>
<protein>
    <submittedName>
        <fullName evidence="2">HNH endonuclease</fullName>
    </submittedName>
</protein>
<keyword evidence="2" id="KW-0540">Nuclease</keyword>
<dbReference type="Pfam" id="PF02182">
    <property type="entry name" value="SAD_SRA"/>
    <property type="match status" value="1"/>
</dbReference>
<organism evidence="2 3">
    <name type="scientific">Amycolatopsis minnesotensis</name>
    <dbReference type="NCBI Taxonomy" id="337894"/>
    <lineage>
        <taxon>Bacteria</taxon>
        <taxon>Bacillati</taxon>
        <taxon>Actinomycetota</taxon>
        <taxon>Actinomycetes</taxon>
        <taxon>Pseudonocardiales</taxon>
        <taxon>Pseudonocardiaceae</taxon>
        <taxon>Amycolatopsis</taxon>
    </lineage>
</organism>
<dbReference type="SUPFAM" id="SSF88697">
    <property type="entry name" value="PUA domain-like"/>
    <property type="match status" value="1"/>
</dbReference>